<proteinExistence type="predicted"/>
<keyword evidence="3" id="KW-1185">Reference proteome</keyword>
<dbReference type="EMBL" id="JABLUU010000021">
    <property type="protein sequence ID" value="MBT0676635.1"/>
    <property type="molecule type" value="Genomic_DNA"/>
</dbReference>
<feature type="chain" id="PRO_5045953885" description="Sel1 repeat family protein" evidence="1">
    <location>
        <begin position="25"/>
        <end position="175"/>
    </location>
</feature>
<gene>
    <name evidence="2" type="ORF">HNO79_14725</name>
</gene>
<reference evidence="2 3" key="1">
    <citation type="journal article" date="2021" name="Astrobiology">
        <title>Bacterial Cellulose Retains Robustness but Its Synthesis Declines After Exposure to a Mars-Like Environment Simulated Outside the International Space Station.</title>
        <authorList>
            <person name="Orlovska I."/>
            <person name="Podolich O."/>
            <person name="Kukharenko O."/>
            <person name="Zaets I."/>
            <person name="Reva O."/>
            <person name="Khirunenko L."/>
            <person name="Zmejkoski D."/>
            <person name="Rogalsky S."/>
            <person name="Barh D."/>
            <person name="Tiwari S."/>
            <person name="Kumavath R."/>
            <person name="Goes-Neto A."/>
            <person name="Azevedo V."/>
            <person name="Brenig B."/>
            <person name="Ghosh P."/>
            <person name="de Vera J.P."/>
            <person name="Kozyrovska N."/>
        </authorList>
    </citation>
    <scope>NUCLEOTIDE SEQUENCE [LARGE SCALE GENOMIC DNA]</scope>
    <source>
        <strain evidence="2 3">IMBG 311</strain>
    </source>
</reference>
<protein>
    <recommendedName>
        <fullName evidence="4">Sel1 repeat family protein</fullName>
    </recommendedName>
</protein>
<dbReference type="GeneID" id="79189003"/>
<dbReference type="Proteomes" id="UP001519538">
    <property type="component" value="Unassembled WGS sequence"/>
</dbReference>
<feature type="signal peptide" evidence="1">
    <location>
        <begin position="1"/>
        <end position="24"/>
    </location>
</feature>
<evidence type="ECO:0000313" key="2">
    <source>
        <dbReference type="EMBL" id="MBT0676635.1"/>
    </source>
</evidence>
<keyword evidence="1" id="KW-0732">Signal</keyword>
<evidence type="ECO:0000256" key="1">
    <source>
        <dbReference type="SAM" id="SignalP"/>
    </source>
</evidence>
<evidence type="ECO:0008006" key="4">
    <source>
        <dbReference type="Google" id="ProtNLM"/>
    </source>
</evidence>
<name>A0ABS5SQU8_9PROT</name>
<evidence type="ECO:0000313" key="3">
    <source>
        <dbReference type="Proteomes" id="UP001519538"/>
    </source>
</evidence>
<accession>A0ABS5SQU8</accession>
<dbReference type="PROSITE" id="PS51257">
    <property type="entry name" value="PROKAR_LIPOPROTEIN"/>
    <property type="match status" value="1"/>
</dbReference>
<dbReference type="RefSeq" id="WP_214165722.1">
    <property type="nucleotide sequence ID" value="NZ_JABLUU010000021.1"/>
</dbReference>
<organism evidence="2 3">
    <name type="scientific">Komagataeibacter oboediens</name>
    <dbReference type="NCBI Taxonomy" id="65958"/>
    <lineage>
        <taxon>Bacteria</taxon>
        <taxon>Pseudomonadati</taxon>
        <taxon>Pseudomonadota</taxon>
        <taxon>Alphaproteobacteria</taxon>
        <taxon>Acetobacterales</taxon>
        <taxon>Acetobacteraceae</taxon>
        <taxon>Komagataeibacter</taxon>
    </lineage>
</organism>
<comment type="caution">
    <text evidence="2">The sequence shown here is derived from an EMBL/GenBank/DDBJ whole genome shotgun (WGS) entry which is preliminary data.</text>
</comment>
<sequence length="175" mass="19692">MKKLFLKNIVFSFFILSSCGIAYADDLYINSDAVQEAKFRLTDCEKDSSDIKSCRFEQSEFVEEYQNAYAGDYLAQQNVGYMLLRGGAGSVRKNPFEACAWHTLAIRSKSPYIRAVERDQARLSCTEPVSQYGQALEGQISEMKQAIRAHGVHRVAVPEIAYDPKRDRDETNAGG</sequence>